<protein>
    <submittedName>
        <fullName evidence="1">Uncharacterized protein</fullName>
    </submittedName>
</protein>
<accession>A0A0K9PZ62</accession>
<dbReference type="AlphaFoldDB" id="A0A0K9PZ62"/>
<sequence>MIDHKWIKPNIVSGIMIPFNREIGHNMTILGDERFIGGWSRTKLSAEWEVWDEVSIRGININIRDKVVENNPGSEVHQGRYEI</sequence>
<gene>
    <name evidence="1" type="ORF">ZOSMA_12G00370</name>
</gene>
<organism evidence="1 2">
    <name type="scientific">Zostera marina</name>
    <name type="common">Eelgrass</name>
    <dbReference type="NCBI Taxonomy" id="29655"/>
    <lineage>
        <taxon>Eukaryota</taxon>
        <taxon>Viridiplantae</taxon>
        <taxon>Streptophyta</taxon>
        <taxon>Embryophyta</taxon>
        <taxon>Tracheophyta</taxon>
        <taxon>Spermatophyta</taxon>
        <taxon>Magnoliopsida</taxon>
        <taxon>Liliopsida</taxon>
        <taxon>Zosteraceae</taxon>
        <taxon>Zostera</taxon>
    </lineage>
</organism>
<evidence type="ECO:0000313" key="1">
    <source>
        <dbReference type="EMBL" id="KMZ74353.1"/>
    </source>
</evidence>
<dbReference type="Proteomes" id="UP000036987">
    <property type="component" value="Unassembled WGS sequence"/>
</dbReference>
<name>A0A0K9PZ62_ZOSMR</name>
<reference evidence="2" key="1">
    <citation type="journal article" date="2016" name="Nature">
        <title>The genome of the seagrass Zostera marina reveals angiosperm adaptation to the sea.</title>
        <authorList>
            <person name="Olsen J.L."/>
            <person name="Rouze P."/>
            <person name="Verhelst B."/>
            <person name="Lin Y.-C."/>
            <person name="Bayer T."/>
            <person name="Collen J."/>
            <person name="Dattolo E."/>
            <person name="De Paoli E."/>
            <person name="Dittami S."/>
            <person name="Maumus F."/>
            <person name="Michel G."/>
            <person name="Kersting A."/>
            <person name="Lauritano C."/>
            <person name="Lohaus R."/>
            <person name="Toepel M."/>
            <person name="Tonon T."/>
            <person name="Vanneste K."/>
            <person name="Amirebrahimi M."/>
            <person name="Brakel J."/>
            <person name="Bostroem C."/>
            <person name="Chovatia M."/>
            <person name="Grimwood J."/>
            <person name="Jenkins J.W."/>
            <person name="Jueterbock A."/>
            <person name="Mraz A."/>
            <person name="Stam W.T."/>
            <person name="Tice H."/>
            <person name="Bornberg-Bauer E."/>
            <person name="Green P.J."/>
            <person name="Pearson G.A."/>
            <person name="Procaccini G."/>
            <person name="Duarte C.M."/>
            <person name="Schmutz J."/>
            <person name="Reusch T.B.H."/>
            <person name="Van de Peer Y."/>
        </authorList>
    </citation>
    <scope>NUCLEOTIDE SEQUENCE [LARGE SCALE GENOMIC DNA]</scope>
    <source>
        <strain evidence="2">cv. Finnish</strain>
    </source>
</reference>
<proteinExistence type="predicted"/>
<comment type="caution">
    <text evidence="1">The sequence shown here is derived from an EMBL/GenBank/DDBJ whole genome shotgun (WGS) entry which is preliminary data.</text>
</comment>
<evidence type="ECO:0000313" key="2">
    <source>
        <dbReference type="Proteomes" id="UP000036987"/>
    </source>
</evidence>
<dbReference type="EMBL" id="LFYR01000338">
    <property type="protein sequence ID" value="KMZ74353.1"/>
    <property type="molecule type" value="Genomic_DNA"/>
</dbReference>
<keyword evidence="2" id="KW-1185">Reference proteome</keyword>